<gene>
    <name evidence="1" type="ORF">AOQ84DRAFT_370662</name>
</gene>
<dbReference type="AlphaFoldDB" id="A0A8E2FDE5"/>
<reference evidence="1 2" key="1">
    <citation type="journal article" date="2016" name="Nat. Commun.">
        <title>Ectomycorrhizal ecology is imprinted in the genome of the dominant symbiotic fungus Cenococcum geophilum.</title>
        <authorList>
            <consortium name="DOE Joint Genome Institute"/>
            <person name="Peter M."/>
            <person name="Kohler A."/>
            <person name="Ohm R.A."/>
            <person name="Kuo A."/>
            <person name="Krutzmann J."/>
            <person name="Morin E."/>
            <person name="Arend M."/>
            <person name="Barry K.W."/>
            <person name="Binder M."/>
            <person name="Choi C."/>
            <person name="Clum A."/>
            <person name="Copeland A."/>
            <person name="Grisel N."/>
            <person name="Haridas S."/>
            <person name="Kipfer T."/>
            <person name="LaButti K."/>
            <person name="Lindquist E."/>
            <person name="Lipzen A."/>
            <person name="Maire R."/>
            <person name="Meier B."/>
            <person name="Mihaltcheva S."/>
            <person name="Molinier V."/>
            <person name="Murat C."/>
            <person name="Poggeler S."/>
            <person name="Quandt C.A."/>
            <person name="Sperisen C."/>
            <person name="Tritt A."/>
            <person name="Tisserant E."/>
            <person name="Crous P.W."/>
            <person name="Henrissat B."/>
            <person name="Nehls U."/>
            <person name="Egli S."/>
            <person name="Spatafora J.W."/>
            <person name="Grigoriev I.V."/>
            <person name="Martin F.M."/>
        </authorList>
    </citation>
    <scope>NUCLEOTIDE SEQUENCE [LARGE SCALE GENOMIC DNA]</scope>
    <source>
        <strain evidence="1 2">CBS 207.34</strain>
    </source>
</reference>
<name>A0A8E2FDE5_9PEZI</name>
<dbReference type="Proteomes" id="UP000250140">
    <property type="component" value="Unassembled WGS sequence"/>
</dbReference>
<evidence type="ECO:0000313" key="1">
    <source>
        <dbReference type="EMBL" id="OCL15121.1"/>
    </source>
</evidence>
<keyword evidence="2" id="KW-1185">Reference proteome</keyword>
<evidence type="ECO:0000313" key="2">
    <source>
        <dbReference type="Proteomes" id="UP000250140"/>
    </source>
</evidence>
<sequence>MKGGPEIIEQVEREVEDGNDWLWIKNAPSSQKFFEWVSVIDELKQAKVLDIISFRPTLSVSPLYGRRFTLLGIFLLNGSQKLGKMLSDAVEKMENGEEVMEQVKRELQRPNAGATFARRMSLRQFCSCDNKAYAVGCSAGKSLVDLGTGERKLQDIGSQFDEASRIRVVWSFNNLVSKFVAIHSARNSPADKILTAAARGWHYDEVHEC</sequence>
<proteinExistence type="predicted"/>
<accession>A0A8E2FDE5</accession>
<organism evidence="1 2">
    <name type="scientific">Glonium stellatum</name>
    <dbReference type="NCBI Taxonomy" id="574774"/>
    <lineage>
        <taxon>Eukaryota</taxon>
        <taxon>Fungi</taxon>
        <taxon>Dikarya</taxon>
        <taxon>Ascomycota</taxon>
        <taxon>Pezizomycotina</taxon>
        <taxon>Dothideomycetes</taxon>
        <taxon>Pleosporomycetidae</taxon>
        <taxon>Gloniales</taxon>
        <taxon>Gloniaceae</taxon>
        <taxon>Glonium</taxon>
    </lineage>
</organism>
<protein>
    <submittedName>
        <fullName evidence="1">Uncharacterized protein</fullName>
    </submittedName>
</protein>
<dbReference type="EMBL" id="KV748484">
    <property type="protein sequence ID" value="OCL15121.1"/>
    <property type="molecule type" value="Genomic_DNA"/>
</dbReference>